<dbReference type="EMBL" id="LWDF02001394">
    <property type="protein sequence ID" value="KAE8238896.1"/>
    <property type="molecule type" value="Genomic_DNA"/>
</dbReference>
<dbReference type="AlphaFoldDB" id="A0A8T8SFJ0"/>
<feature type="region of interest" description="Disordered" evidence="1">
    <location>
        <begin position="202"/>
        <end position="246"/>
    </location>
</feature>
<dbReference type="Proteomes" id="UP000077521">
    <property type="component" value="Unassembled WGS sequence"/>
</dbReference>
<evidence type="ECO:0008006" key="4">
    <source>
        <dbReference type="Google" id="ProtNLM"/>
    </source>
</evidence>
<feature type="compositionally biased region" description="Basic and acidic residues" evidence="1">
    <location>
        <begin position="144"/>
        <end position="155"/>
    </location>
</feature>
<name>A0A8T8SFJ0_9BASI</name>
<protein>
    <recommendedName>
        <fullName evidence="4">OTU domain-containing protein</fullName>
    </recommendedName>
</protein>
<keyword evidence="3" id="KW-1185">Reference proteome</keyword>
<organism evidence="2 3">
    <name type="scientific">Tilletia indica</name>
    <dbReference type="NCBI Taxonomy" id="43049"/>
    <lineage>
        <taxon>Eukaryota</taxon>
        <taxon>Fungi</taxon>
        <taxon>Dikarya</taxon>
        <taxon>Basidiomycota</taxon>
        <taxon>Ustilaginomycotina</taxon>
        <taxon>Exobasidiomycetes</taxon>
        <taxon>Tilletiales</taxon>
        <taxon>Tilletiaceae</taxon>
        <taxon>Tilletia</taxon>
    </lineage>
</organism>
<gene>
    <name evidence="2" type="ORF">A4X13_0g8334</name>
</gene>
<feature type="region of interest" description="Disordered" evidence="1">
    <location>
        <begin position="119"/>
        <end position="155"/>
    </location>
</feature>
<reference evidence="2" key="1">
    <citation type="submission" date="2016-04" db="EMBL/GenBank/DDBJ databases">
        <authorList>
            <person name="Nguyen H.D."/>
            <person name="Samba Siva P."/>
            <person name="Cullis J."/>
            <person name="Levesque C.A."/>
            <person name="Hambleton S."/>
        </authorList>
    </citation>
    <scope>NUCLEOTIDE SEQUENCE</scope>
    <source>
        <strain evidence="2">DAOMC 236416</strain>
    </source>
</reference>
<comment type="caution">
    <text evidence="2">The sequence shown here is derived from an EMBL/GenBank/DDBJ whole genome shotgun (WGS) entry which is preliminary data.</text>
</comment>
<feature type="compositionally biased region" description="Low complexity" evidence="1">
    <location>
        <begin position="232"/>
        <end position="246"/>
    </location>
</feature>
<feature type="compositionally biased region" description="Basic and acidic residues" evidence="1">
    <location>
        <begin position="12"/>
        <end position="31"/>
    </location>
</feature>
<dbReference type="Gene3D" id="3.90.70.80">
    <property type="match status" value="1"/>
</dbReference>
<reference evidence="2" key="2">
    <citation type="journal article" date="2019" name="IMA Fungus">
        <title>Genome sequencing and comparison of five Tilletia species to identify candidate genes for the detection of regulated species infecting wheat.</title>
        <authorList>
            <person name="Nguyen H.D.T."/>
            <person name="Sultana T."/>
            <person name="Kesanakurti P."/>
            <person name="Hambleton S."/>
        </authorList>
    </citation>
    <scope>NUCLEOTIDE SEQUENCE</scope>
    <source>
        <strain evidence="2">DAOMC 236416</strain>
    </source>
</reference>
<evidence type="ECO:0000256" key="1">
    <source>
        <dbReference type="SAM" id="MobiDB-lite"/>
    </source>
</evidence>
<evidence type="ECO:0000313" key="3">
    <source>
        <dbReference type="Proteomes" id="UP000077521"/>
    </source>
</evidence>
<dbReference type="CDD" id="cd22744">
    <property type="entry name" value="OTU"/>
    <property type="match status" value="1"/>
</dbReference>
<sequence>MRSASTMAIGTKDSRDEDAKVETHKAAKDDAALNTASPSSTAAVTITAAAKKPPIAPRSVRAREFEYLGQIGKEERYQWRCKHCGDNVETPRAISGLSTHLRGNRTSGMAACRVWKETEENKVAEEEEEEEEGKKAGVGVKGGLQHEENTGTEREELVAQIRKEMEAEIKVLVDTAVTARLTAVNSQVSELQEMVQLQLLKEQDKKKRKGGEVPVNTSKRKLRSQDALPQPADGANSSSSLAGSSQGPVWVGTNLAAADKDIPINPDCRVLSIRSDGHCGFRVAALALYGNSDRFLDVRKALIEQLDQHGPRYRNLWSAQQEQDLRARILPSGYETTTAKWGQPTWFSSPDCSVLLADIAHCPIIVLDKQNPSSSSVIPPSLASCNDVPVSVLSQQISHLKGRAIVYSKDWNHWEYGVRVEGILPPLQRQWEQLEGKGNAGHGSTWIDAVKDLNQRSISGLDLPVLNTPRSPAST</sequence>
<accession>A0A8T8SFJ0</accession>
<proteinExistence type="predicted"/>
<feature type="region of interest" description="Disordered" evidence="1">
    <location>
        <begin position="1"/>
        <end position="42"/>
    </location>
</feature>
<evidence type="ECO:0000313" key="2">
    <source>
        <dbReference type="EMBL" id="KAE8238896.1"/>
    </source>
</evidence>